<feature type="transmembrane region" description="Helical" evidence="8">
    <location>
        <begin position="477"/>
        <end position="499"/>
    </location>
</feature>
<keyword evidence="3" id="KW-0677">Repeat</keyword>
<dbReference type="Gene3D" id="1.25.40.20">
    <property type="entry name" value="Ankyrin repeat-containing domain"/>
    <property type="match status" value="1"/>
</dbReference>
<feature type="transmembrane region" description="Helical" evidence="8">
    <location>
        <begin position="252"/>
        <end position="270"/>
    </location>
</feature>
<dbReference type="PROSITE" id="PS50297">
    <property type="entry name" value="ANK_REP_REGION"/>
    <property type="match status" value="3"/>
</dbReference>
<dbReference type="PROSITE" id="PS50216">
    <property type="entry name" value="DHHC"/>
    <property type="match status" value="1"/>
</dbReference>
<evidence type="ECO:0000259" key="10">
    <source>
        <dbReference type="Pfam" id="PF01529"/>
    </source>
</evidence>
<evidence type="ECO:0000256" key="6">
    <source>
        <dbReference type="ARBA" id="ARBA00023136"/>
    </source>
</evidence>
<gene>
    <name evidence="12" type="primary">LOC106817340</name>
</gene>
<reference evidence="12" key="1">
    <citation type="submission" date="2025-08" db="UniProtKB">
        <authorList>
            <consortium name="RefSeq"/>
        </authorList>
    </citation>
    <scope>IDENTIFICATION</scope>
</reference>
<comment type="catalytic activity">
    <reaction evidence="8">
        <text>L-cysteinyl-[protein] + hexadecanoyl-CoA = S-hexadecanoyl-L-cysteinyl-[protein] + CoA</text>
        <dbReference type="Rhea" id="RHEA:36683"/>
        <dbReference type="Rhea" id="RHEA-COMP:10131"/>
        <dbReference type="Rhea" id="RHEA-COMP:11032"/>
        <dbReference type="ChEBI" id="CHEBI:29950"/>
        <dbReference type="ChEBI" id="CHEBI:57287"/>
        <dbReference type="ChEBI" id="CHEBI:57379"/>
        <dbReference type="ChEBI" id="CHEBI:74151"/>
        <dbReference type="EC" id="2.3.1.225"/>
    </reaction>
</comment>
<feature type="signal peptide" evidence="9">
    <location>
        <begin position="1"/>
        <end position="15"/>
    </location>
</feature>
<dbReference type="InterPro" id="IPR001594">
    <property type="entry name" value="Palmitoyltrfase_DHHC"/>
</dbReference>
<evidence type="ECO:0000313" key="11">
    <source>
        <dbReference type="Proteomes" id="UP000695022"/>
    </source>
</evidence>
<evidence type="ECO:0000256" key="7">
    <source>
        <dbReference type="PROSITE-ProRule" id="PRU00023"/>
    </source>
</evidence>
<keyword evidence="5 7" id="KW-0040">ANK repeat</keyword>
<feature type="repeat" description="ANK" evidence="7">
    <location>
        <begin position="105"/>
        <end position="137"/>
    </location>
</feature>
<comment type="similarity">
    <text evidence="8">Belongs to the DHHC palmitoyltransferase family.</text>
</comment>
<sequence>MGLWIAVKLWSKLVALRIYYFRVVQLTVNCATCNQKSARKAKQVQVQGQLALYELEYYLSKGASIDNTGGVLASTPLQWAVRQGQLEMVVLLMQYGANPTIMDGDGCCAIHLAAMTGHSNILAYLLAKGQDPNLRDKNGMTPLMWACYRVIGPNPVRILTGYGANISLTDSVHGNTALHWGATIGNYAVPPLLLELGANLAQRNAQGETALDIAREEKNPWVVETLTTEWADKGLDNPNFLLRFTRNKSVRLAVMWLLPLVYQLIIASVLQSSESWWIKGLLLFCLCSIGGGCRQFLTDDRIVTVFPLAVFLWTALVKYGIYFCLLWPYFHSTGDLVVVTACSASAIYSFYLCYASDPGVIKQNQVSRDRTIIELAEQGTLDATTLCPTCIVRRPLRSKHCSICNRCIAKYDHHCPWVKNCIGVHNHTQFFAFLAAMAVLLFLFQYVIYIYWSHECVDVTVEEGIWTKVKYLMSCQAWAAMYFCLAAVFAIPIVFLLLLQLYQVVFVAMTTNEKLKTSKYEYFKGTDGKFRNPFNHGPCRNLINFFNIRCFGLLVPRRYDWHRMYDIDSTPMDTPAQVVHKLSSGPVVGSPEPALHPVHMADNSKSVLPTIAAIFSKPWN</sequence>
<dbReference type="Pfam" id="PF12796">
    <property type="entry name" value="Ank_2"/>
    <property type="match status" value="1"/>
</dbReference>
<dbReference type="SMART" id="SM00248">
    <property type="entry name" value="ANK"/>
    <property type="match status" value="4"/>
</dbReference>
<evidence type="ECO:0000256" key="3">
    <source>
        <dbReference type="ARBA" id="ARBA00022737"/>
    </source>
</evidence>
<name>A0ABM1EZ64_PRICU</name>
<dbReference type="PROSITE" id="PS50088">
    <property type="entry name" value="ANK_REPEAT"/>
    <property type="match status" value="4"/>
</dbReference>
<dbReference type="PANTHER" id="PTHR24161">
    <property type="entry name" value="ANK_REP_REGION DOMAIN-CONTAINING PROTEIN-RELATED"/>
    <property type="match status" value="1"/>
</dbReference>
<comment type="domain">
    <text evidence="8">The DHHC domain is required for palmitoyltransferase activity.</text>
</comment>
<dbReference type="InterPro" id="IPR002110">
    <property type="entry name" value="Ankyrin_rpt"/>
</dbReference>
<dbReference type="Pfam" id="PF00023">
    <property type="entry name" value="Ank"/>
    <property type="match status" value="1"/>
</dbReference>
<feature type="repeat" description="ANK" evidence="7">
    <location>
        <begin position="173"/>
        <end position="205"/>
    </location>
</feature>
<evidence type="ECO:0000256" key="9">
    <source>
        <dbReference type="SAM" id="SignalP"/>
    </source>
</evidence>
<dbReference type="SUPFAM" id="SSF48403">
    <property type="entry name" value="Ankyrin repeat"/>
    <property type="match status" value="1"/>
</dbReference>
<keyword evidence="11" id="KW-1185">Reference proteome</keyword>
<evidence type="ECO:0000256" key="4">
    <source>
        <dbReference type="ARBA" id="ARBA00022989"/>
    </source>
</evidence>
<feature type="domain" description="Palmitoyltransferase DHHC" evidence="10">
    <location>
        <begin position="384"/>
        <end position="516"/>
    </location>
</feature>
<dbReference type="PANTHER" id="PTHR24161:SF85">
    <property type="entry name" value="PALMITOYLTRANSFERASE HIP14"/>
    <property type="match status" value="1"/>
</dbReference>
<keyword evidence="6 8" id="KW-0472">Membrane</keyword>
<comment type="subcellular location">
    <subcellularLocation>
        <location evidence="1">Membrane</location>
        <topology evidence="1">Multi-pass membrane protein</topology>
    </subcellularLocation>
</comment>
<evidence type="ECO:0000256" key="8">
    <source>
        <dbReference type="RuleBase" id="RU079119"/>
    </source>
</evidence>
<dbReference type="EC" id="2.3.1.225" evidence="8"/>
<proteinExistence type="inferred from homology"/>
<evidence type="ECO:0000256" key="2">
    <source>
        <dbReference type="ARBA" id="ARBA00022692"/>
    </source>
</evidence>
<feature type="repeat" description="ANK" evidence="7">
    <location>
        <begin position="72"/>
        <end position="104"/>
    </location>
</feature>
<keyword evidence="9" id="KW-0732">Signal</keyword>
<evidence type="ECO:0000256" key="5">
    <source>
        <dbReference type="ARBA" id="ARBA00023043"/>
    </source>
</evidence>
<dbReference type="InterPro" id="IPR036770">
    <property type="entry name" value="Ankyrin_rpt-contain_sf"/>
</dbReference>
<accession>A0ABM1EZ64</accession>
<feature type="transmembrane region" description="Helical" evidence="8">
    <location>
        <begin position="336"/>
        <end position="354"/>
    </location>
</feature>
<feature type="chain" id="PRO_5045315462" description="Palmitoyltransferase" evidence="9">
    <location>
        <begin position="16"/>
        <end position="620"/>
    </location>
</feature>
<feature type="transmembrane region" description="Helical" evidence="8">
    <location>
        <begin position="430"/>
        <end position="452"/>
    </location>
</feature>
<evidence type="ECO:0000256" key="1">
    <source>
        <dbReference type="ARBA" id="ARBA00004141"/>
    </source>
</evidence>
<dbReference type="RefSeq" id="XP_014677485.1">
    <property type="nucleotide sequence ID" value="XM_014821999.1"/>
</dbReference>
<dbReference type="Pfam" id="PF01529">
    <property type="entry name" value="DHHC"/>
    <property type="match status" value="1"/>
</dbReference>
<keyword evidence="4 8" id="KW-1133">Transmembrane helix</keyword>
<dbReference type="GeneID" id="106817340"/>
<keyword evidence="2 8" id="KW-0812">Transmembrane</keyword>
<organism evidence="11 12">
    <name type="scientific">Priapulus caudatus</name>
    <name type="common">Priapulid worm</name>
    <dbReference type="NCBI Taxonomy" id="37621"/>
    <lineage>
        <taxon>Eukaryota</taxon>
        <taxon>Metazoa</taxon>
        <taxon>Ecdysozoa</taxon>
        <taxon>Scalidophora</taxon>
        <taxon>Priapulida</taxon>
        <taxon>Priapulimorpha</taxon>
        <taxon>Priapulimorphida</taxon>
        <taxon>Priapulidae</taxon>
        <taxon>Priapulus</taxon>
    </lineage>
</organism>
<feature type="repeat" description="ANK" evidence="7">
    <location>
        <begin position="138"/>
        <end position="171"/>
    </location>
</feature>
<feature type="transmembrane region" description="Helical" evidence="8">
    <location>
        <begin position="305"/>
        <end position="330"/>
    </location>
</feature>
<keyword evidence="8" id="KW-0012">Acyltransferase</keyword>
<dbReference type="Proteomes" id="UP000695022">
    <property type="component" value="Unplaced"/>
</dbReference>
<feature type="transmembrane region" description="Helical" evidence="8">
    <location>
        <begin position="276"/>
        <end position="293"/>
    </location>
</feature>
<keyword evidence="8" id="KW-0808">Transferase</keyword>
<evidence type="ECO:0000313" key="12">
    <source>
        <dbReference type="RefSeq" id="XP_014677485.1"/>
    </source>
</evidence>
<protein>
    <recommendedName>
        <fullName evidence="8">Palmitoyltransferase</fullName>
        <ecNumber evidence="8">2.3.1.225</ecNumber>
    </recommendedName>
</protein>